<evidence type="ECO:0000259" key="10">
    <source>
        <dbReference type="PROSITE" id="PS50893"/>
    </source>
</evidence>
<dbReference type="SUPFAM" id="SSF52540">
    <property type="entry name" value="P-loop containing nucleoside triphosphate hydrolases"/>
    <property type="match status" value="2"/>
</dbReference>
<dbReference type="AlphaFoldDB" id="A0AA41XGE2"/>
<dbReference type="InterPro" id="IPR050388">
    <property type="entry name" value="ABC_Ni/Peptide_Import"/>
</dbReference>
<keyword evidence="7 11" id="KW-0067">ATP-binding</keyword>
<dbReference type="PANTHER" id="PTHR43297:SF14">
    <property type="entry name" value="ATPASE AAA-TYPE CORE DOMAIN-CONTAINING PROTEIN"/>
    <property type="match status" value="1"/>
</dbReference>
<protein>
    <submittedName>
        <fullName evidence="11">ABC transporter ATP-binding protein</fullName>
    </submittedName>
</protein>
<dbReference type="GO" id="GO:0005886">
    <property type="term" value="C:plasma membrane"/>
    <property type="evidence" value="ECO:0007669"/>
    <property type="project" value="UniProtKB-SubCell"/>
</dbReference>
<evidence type="ECO:0000313" key="12">
    <source>
        <dbReference type="Proteomes" id="UP001165587"/>
    </source>
</evidence>
<comment type="caution">
    <text evidence="11">The sequence shown here is derived from an EMBL/GenBank/DDBJ whole genome shotgun (WGS) entry which is preliminary data.</text>
</comment>
<dbReference type="PROSITE" id="PS50893">
    <property type="entry name" value="ABC_TRANSPORTER_2"/>
    <property type="match status" value="2"/>
</dbReference>
<dbReference type="Proteomes" id="UP001165587">
    <property type="component" value="Unassembled WGS sequence"/>
</dbReference>
<keyword evidence="3" id="KW-0813">Transport</keyword>
<feature type="domain" description="ABC transporter" evidence="10">
    <location>
        <begin position="3"/>
        <end position="254"/>
    </location>
</feature>
<dbReference type="InterPro" id="IPR003593">
    <property type="entry name" value="AAA+_ATPase"/>
</dbReference>
<dbReference type="SMART" id="SM00382">
    <property type="entry name" value="AAA"/>
    <property type="match status" value="2"/>
</dbReference>
<dbReference type="InterPro" id="IPR017871">
    <property type="entry name" value="ABC_transporter-like_CS"/>
</dbReference>
<evidence type="ECO:0000256" key="1">
    <source>
        <dbReference type="ARBA" id="ARBA00004202"/>
    </source>
</evidence>
<evidence type="ECO:0000256" key="5">
    <source>
        <dbReference type="ARBA" id="ARBA00022519"/>
    </source>
</evidence>
<dbReference type="EMBL" id="JANLCK010000003">
    <property type="protein sequence ID" value="MCS5725760.1"/>
    <property type="molecule type" value="Genomic_DNA"/>
</dbReference>
<evidence type="ECO:0000313" key="11">
    <source>
        <dbReference type="EMBL" id="MCS5725760.1"/>
    </source>
</evidence>
<dbReference type="CDD" id="cd03257">
    <property type="entry name" value="ABC_NikE_OppD_transporters"/>
    <property type="match status" value="2"/>
</dbReference>
<dbReference type="InterPro" id="IPR027417">
    <property type="entry name" value="P-loop_NTPase"/>
</dbReference>
<keyword evidence="4" id="KW-1003">Cell membrane</keyword>
<dbReference type="Pfam" id="PF00005">
    <property type="entry name" value="ABC_tran"/>
    <property type="match status" value="2"/>
</dbReference>
<keyword evidence="8" id="KW-1278">Translocase</keyword>
<sequence>MTLQVSDLVVEFGTGDDAVRVVDGISFSVAAGETFALVGESGSGKSITAASVLGLLPDSARVASGSIRLGGSELVGLSARELRRFRGSQVGMVFQNPLASLDPSFEVGNQLREIIGLHEPDLPRVSREALAVEWLGRVGIKDAPRVLGSYPHELSGGMRQRVMIAIASLSQPALLIADEPTTALDAVIQKQILDLLRNVIRTTGSSLFIITHDFGVVSYVADRVAVMRDGRLVEQGDREQVLAAPQDAYTRELIEAVPEIGTRFALERAGLPRRLGVRAPDWAVGSGSPVDSADRADQVGGAAPAVPVAGAASGVPRGEAASARPGEPLVVVERARKEFVVGGIGTGESRRSFLAVDDVSLEIRRGEVFGLIGESGSGKSTFARLAGGLLPLTSGTVTFDGQPLSALKGRGLRALRPRFQYVFQDATSSLNPRVSVGEQIVRPLVRFGKAPSVRAGRARAAEVLDLVQLPTGTFDRFPHELSGGQGQRIGIARALALEPDLLILDEPTSALDVSTQAAILNLLLDLREQLDLSYLFIGHNLAVIEFVCDRIGVLEAGRLVDVFDAHELFAPGRSPVTRALLGAILPIERSAVGAVDGELEGLTETTEPQPVAG</sequence>
<comment type="similarity">
    <text evidence="2">Belongs to the ABC transporter superfamily.</text>
</comment>
<evidence type="ECO:0000256" key="3">
    <source>
        <dbReference type="ARBA" id="ARBA00022448"/>
    </source>
</evidence>
<dbReference type="RefSeq" id="WP_259526336.1">
    <property type="nucleotide sequence ID" value="NZ_JANLCK010000003.1"/>
</dbReference>
<dbReference type="Gene3D" id="3.40.50.300">
    <property type="entry name" value="P-loop containing nucleotide triphosphate hydrolases"/>
    <property type="match status" value="2"/>
</dbReference>
<evidence type="ECO:0000256" key="9">
    <source>
        <dbReference type="ARBA" id="ARBA00023136"/>
    </source>
</evidence>
<keyword evidence="5" id="KW-0997">Cell inner membrane</keyword>
<evidence type="ECO:0000256" key="4">
    <source>
        <dbReference type="ARBA" id="ARBA00022475"/>
    </source>
</evidence>
<evidence type="ECO:0000256" key="8">
    <source>
        <dbReference type="ARBA" id="ARBA00022967"/>
    </source>
</evidence>
<dbReference type="GO" id="GO:0005524">
    <property type="term" value="F:ATP binding"/>
    <property type="evidence" value="ECO:0007669"/>
    <property type="project" value="UniProtKB-KW"/>
</dbReference>
<keyword evidence="12" id="KW-1185">Reference proteome</keyword>
<reference evidence="11" key="1">
    <citation type="submission" date="2022-08" db="EMBL/GenBank/DDBJ databases">
        <authorList>
            <person name="Deng Y."/>
            <person name="Han X.-F."/>
            <person name="Zhang Y.-Q."/>
        </authorList>
    </citation>
    <scope>NUCLEOTIDE SEQUENCE</scope>
    <source>
        <strain evidence="11">CPCC 203407</strain>
    </source>
</reference>
<evidence type="ECO:0000256" key="6">
    <source>
        <dbReference type="ARBA" id="ARBA00022741"/>
    </source>
</evidence>
<dbReference type="InterPro" id="IPR003439">
    <property type="entry name" value="ABC_transporter-like_ATP-bd"/>
</dbReference>
<dbReference type="PROSITE" id="PS00211">
    <property type="entry name" value="ABC_TRANSPORTER_1"/>
    <property type="match status" value="1"/>
</dbReference>
<evidence type="ECO:0000256" key="2">
    <source>
        <dbReference type="ARBA" id="ARBA00005417"/>
    </source>
</evidence>
<dbReference type="GO" id="GO:0016887">
    <property type="term" value="F:ATP hydrolysis activity"/>
    <property type="evidence" value="ECO:0007669"/>
    <property type="project" value="InterPro"/>
</dbReference>
<feature type="domain" description="ABC transporter" evidence="10">
    <location>
        <begin position="335"/>
        <end position="581"/>
    </location>
</feature>
<proteinExistence type="inferred from homology"/>
<name>A0AA41XGE2_9MICO</name>
<keyword evidence="9" id="KW-0472">Membrane</keyword>
<gene>
    <name evidence="11" type="ORF">N1028_07600</name>
</gene>
<accession>A0AA41XGE2</accession>
<evidence type="ECO:0000256" key="7">
    <source>
        <dbReference type="ARBA" id="ARBA00022840"/>
    </source>
</evidence>
<dbReference type="PANTHER" id="PTHR43297">
    <property type="entry name" value="OLIGOPEPTIDE TRANSPORT ATP-BINDING PROTEIN APPD"/>
    <property type="match status" value="1"/>
</dbReference>
<comment type="subcellular location">
    <subcellularLocation>
        <location evidence="1">Cell membrane</location>
        <topology evidence="1">Peripheral membrane protein</topology>
    </subcellularLocation>
</comment>
<organism evidence="11 12">
    <name type="scientific">Herbiconiux oxytropis</name>
    <dbReference type="NCBI Taxonomy" id="2970915"/>
    <lineage>
        <taxon>Bacteria</taxon>
        <taxon>Bacillati</taxon>
        <taxon>Actinomycetota</taxon>
        <taxon>Actinomycetes</taxon>
        <taxon>Micrococcales</taxon>
        <taxon>Microbacteriaceae</taxon>
        <taxon>Herbiconiux</taxon>
    </lineage>
</organism>
<keyword evidence="6" id="KW-0547">Nucleotide-binding</keyword>